<dbReference type="KEGG" id="aplc:110978233"/>
<organism evidence="6 7">
    <name type="scientific">Acanthaster planci</name>
    <name type="common">Crown-of-thorns starfish</name>
    <dbReference type="NCBI Taxonomy" id="133434"/>
    <lineage>
        <taxon>Eukaryota</taxon>
        <taxon>Metazoa</taxon>
        <taxon>Echinodermata</taxon>
        <taxon>Eleutherozoa</taxon>
        <taxon>Asterozoa</taxon>
        <taxon>Asteroidea</taxon>
        <taxon>Valvatacea</taxon>
        <taxon>Valvatida</taxon>
        <taxon>Acanthasteridae</taxon>
        <taxon>Acanthaster</taxon>
    </lineage>
</organism>
<dbReference type="Pfam" id="PF00530">
    <property type="entry name" value="SRCR"/>
    <property type="match status" value="1"/>
</dbReference>
<evidence type="ECO:0000259" key="5">
    <source>
        <dbReference type="PROSITE" id="PS50958"/>
    </source>
</evidence>
<sequence>MEVGLIAAYFMLLLHLDIVRTQPLSLGMPEFQLRQVGETYDRRKLVQGRCGPVHEWSAICGNSFYLLRAGRVMCRELGYSDRALRYEGVSLQDMEPQHRPNYSLSADIGCFGNETSLTECQHYSLRDCQYYVTLECFTGVTEYNDTGYLCGSKQLCGGRCEQKHPINGSGDDIFHYCQCDDACVLFDDCCYDYKDVCDPKPPSLERGGFTIEQLGCIWVPGSQFTHIGYVAVNRCPISWVDEGTRDLCERPLNNTDVVGSLPVYDEKGVDFKNIYCAICNGRSIEYVTLWNVSASGSVRMSSIRHMFGRVPRERIGRRL</sequence>
<feature type="domain" description="SMB" evidence="5">
    <location>
        <begin position="152"/>
        <end position="202"/>
    </location>
</feature>
<dbReference type="PROSITE" id="PS50287">
    <property type="entry name" value="SRCR_2"/>
    <property type="match status" value="1"/>
</dbReference>
<dbReference type="GeneID" id="110978233"/>
<keyword evidence="3" id="KW-0732">Signal</keyword>
<keyword evidence="6" id="KW-1185">Reference proteome</keyword>
<evidence type="ECO:0000259" key="4">
    <source>
        <dbReference type="PROSITE" id="PS50287"/>
    </source>
</evidence>
<dbReference type="Pfam" id="PF01033">
    <property type="entry name" value="Somatomedin_B"/>
    <property type="match status" value="1"/>
</dbReference>
<dbReference type="InterPro" id="IPR001190">
    <property type="entry name" value="SRCR"/>
</dbReference>
<dbReference type="Proteomes" id="UP000694845">
    <property type="component" value="Unplaced"/>
</dbReference>
<name>A0A8B7Y6B0_ACAPL</name>
<dbReference type="Gene3D" id="3.10.250.10">
    <property type="entry name" value="SRCR-like domain"/>
    <property type="match status" value="1"/>
</dbReference>
<feature type="signal peptide" evidence="3">
    <location>
        <begin position="1"/>
        <end position="21"/>
    </location>
</feature>
<evidence type="ECO:0000256" key="1">
    <source>
        <dbReference type="ARBA" id="ARBA00023157"/>
    </source>
</evidence>
<feature type="domain" description="SRCR" evidence="4">
    <location>
        <begin position="33"/>
        <end position="151"/>
    </location>
</feature>
<dbReference type="AlphaFoldDB" id="A0A8B7Y6B0"/>
<evidence type="ECO:0000313" key="6">
    <source>
        <dbReference type="Proteomes" id="UP000694845"/>
    </source>
</evidence>
<protein>
    <submittedName>
        <fullName evidence="7">Uncharacterized protein LOC110978233</fullName>
    </submittedName>
</protein>
<accession>A0A8B7Y6B0</accession>
<dbReference type="SUPFAM" id="SSF90188">
    <property type="entry name" value="Somatomedin B domain"/>
    <property type="match status" value="1"/>
</dbReference>
<dbReference type="InterPro" id="IPR036772">
    <property type="entry name" value="SRCR-like_dom_sf"/>
</dbReference>
<proteinExistence type="predicted"/>
<dbReference type="PANTHER" id="PTHR45902:SF1">
    <property type="entry name" value="LATROPHILIN RECEPTOR-LIKE PROTEIN A"/>
    <property type="match status" value="1"/>
</dbReference>
<comment type="caution">
    <text evidence="2">Lacks conserved residue(s) required for the propagation of feature annotation.</text>
</comment>
<dbReference type="PROSITE" id="PS50958">
    <property type="entry name" value="SMB_2"/>
    <property type="match status" value="1"/>
</dbReference>
<dbReference type="PANTHER" id="PTHR45902">
    <property type="entry name" value="LATROPHILIN RECEPTOR-LIKE PROTEIN A"/>
    <property type="match status" value="1"/>
</dbReference>
<evidence type="ECO:0000313" key="7">
    <source>
        <dbReference type="RefSeq" id="XP_022088744.1"/>
    </source>
</evidence>
<feature type="chain" id="PRO_5034063204" evidence="3">
    <location>
        <begin position="22"/>
        <end position="319"/>
    </location>
</feature>
<keyword evidence="1 2" id="KW-1015">Disulfide bond</keyword>
<dbReference type="Gene3D" id="4.10.410.20">
    <property type="match status" value="1"/>
</dbReference>
<evidence type="ECO:0000256" key="3">
    <source>
        <dbReference type="SAM" id="SignalP"/>
    </source>
</evidence>
<gene>
    <name evidence="7" type="primary">LOC110978233</name>
</gene>
<dbReference type="SUPFAM" id="SSF56487">
    <property type="entry name" value="SRCR-like"/>
    <property type="match status" value="1"/>
</dbReference>
<dbReference type="InterPro" id="IPR036024">
    <property type="entry name" value="Somatomedin_B-like_dom_sf"/>
</dbReference>
<reference evidence="7" key="1">
    <citation type="submission" date="2025-08" db="UniProtKB">
        <authorList>
            <consortium name="RefSeq"/>
        </authorList>
    </citation>
    <scope>IDENTIFICATION</scope>
</reference>
<dbReference type="InterPro" id="IPR001212">
    <property type="entry name" value="Somatomedin_B_dom"/>
</dbReference>
<dbReference type="OrthoDB" id="6134459at2759"/>
<dbReference type="SMART" id="SM00202">
    <property type="entry name" value="SR"/>
    <property type="match status" value="1"/>
</dbReference>
<evidence type="ECO:0000256" key="2">
    <source>
        <dbReference type="PROSITE-ProRule" id="PRU00196"/>
    </source>
</evidence>
<dbReference type="InterPro" id="IPR053231">
    <property type="entry name" value="GPCR_LN-TM7"/>
</dbReference>
<feature type="disulfide bond" evidence="2">
    <location>
        <begin position="110"/>
        <end position="120"/>
    </location>
</feature>
<dbReference type="RefSeq" id="XP_022088744.1">
    <property type="nucleotide sequence ID" value="XM_022233052.1"/>
</dbReference>
<dbReference type="PROSITE" id="PS00524">
    <property type="entry name" value="SMB_1"/>
    <property type="match status" value="1"/>
</dbReference>
<dbReference type="GO" id="GO:0016020">
    <property type="term" value="C:membrane"/>
    <property type="evidence" value="ECO:0007669"/>
    <property type="project" value="InterPro"/>
</dbReference>